<keyword evidence="5 8" id="KW-0067">ATP-binding</keyword>
<keyword evidence="6 8" id="KW-1278">Translocase</keyword>
<dbReference type="NCBIfam" id="TIGR01187">
    <property type="entry name" value="potA"/>
    <property type="match status" value="1"/>
</dbReference>
<dbReference type="PANTHER" id="PTHR42781">
    <property type="entry name" value="SPERMIDINE/PUTRESCINE IMPORT ATP-BINDING PROTEIN POTA"/>
    <property type="match status" value="1"/>
</dbReference>
<evidence type="ECO:0000256" key="8">
    <source>
        <dbReference type="RuleBase" id="RU364083"/>
    </source>
</evidence>
<dbReference type="InterPro" id="IPR008995">
    <property type="entry name" value="Mo/tungstate-bd_C_term_dom"/>
</dbReference>
<protein>
    <recommendedName>
        <fullName evidence="8">Spermidine/putrescine import ATP-binding protein PotA</fullName>
        <ecNumber evidence="8">7.6.2.11</ecNumber>
    </recommendedName>
</protein>
<dbReference type="InterPro" id="IPR005893">
    <property type="entry name" value="PotA-like"/>
</dbReference>
<dbReference type="GO" id="GO:0005524">
    <property type="term" value="F:ATP binding"/>
    <property type="evidence" value="ECO:0007669"/>
    <property type="project" value="UniProtKB-KW"/>
</dbReference>
<dbReference type="GO" id="GO:0015417">
    <property type="term" value="F:ABC-type polyamine transporter activity"/>
    <property type="evidence" value="ECO:0007669"/>
    <property type="project" value="UniProtKB-EC"/>
</dbReference>
<proteinExistence type="inferred from homology"/>
<dbReference type="FunFam" id="3.40.50.300:FF:000042">
    <property type="entry name" value="Maltose/maltodextrin ABC transporter, ATP-binding protein"/>
    <property type="match status" value="1"/>
</dbReference>
<dbReference type="PROSITE" id="PS50893">
    <property type="entry name" value="ABC_TRANSPORTER_2"/>
    <property type="match status" value="1"/>
</dbReference>
<dbReference type="PANTHER" id="PTHR42781:SF4">
    <property type="entry name" value="SPERMIDINE_PUTRESCINE IMPORT ATP-BINDING PROTEIN POTA"/>
    <property type="match status" value="1"/>
</dbReference>
<dbReference type="InterPro" id="IPR013611">
    <property type="entry name" value="Transp-assoc_OB_typ2"/>
</dbReference>
<dbReference type="InterPro" id="IPR003593">
    <property type="entry name" value="AAA+_ATPase"/>
</dbReference>
<keyword evidence="7 8" id="KW-0472">Membrane</keyword>
<dbReference type="SMART" id="SM00382">
    <property type="entry name" value="AAA"/>
    <property type="match status" value="1"/>
</dbReference>
<dbReference type="SUPFAM" id="SSF50331">
    <property type="entry name" value="MOP-like"/>
    <property type="match status" value="1"/>
</dbReference>
<dbReference type="Pfam" id="PF08402">
    <property type="entry name" value="TOBE_2"/>
    <property type="match status" value="1"/>
</dbReference>
<evidence type="ECO:0000259" key="9">
    <source>
        <dbReference type="PROSITE" id="PS50893"/>
    </source>
</evidence>
<keyword evidence="3 8" id="KW-1003">Cell membrane</keyword>
<evidence type="ECO:0000313" key="10">
    <source>
        <dbReference type="EMBL" id="MCS0494527.1"/>
    </source>
</evidence>
<accession>A0A9X2T1B1</accession>
<evidence type="ECO:0000256" key="4">
    <source>
        <dbReference type="ARBA" id="ARBA00022741"/>
    </source>
</evidence>
<dbReference type="GO" id="GO:0043190">
    <property type="term" value="C:ATP-binding cassette (ABC) transporter complex"/>
    <property type="evidence" value="ECO:0007669"/>
    <property type="project" value="InterPro"/>
</dbReference>
<dbReference type="AlphaFoldDB" id="A0A9X2T1B1"/>
<dbReference type="Gene3D" id="3.40.50.300">
    <property type="entry name" value="P-loop containing nucleotide triphosphate hydrolases"/>
    <property type="match status" value="1"/>
</dbReference>
<dbReference type="EMBL" id="JANTHZ010000002">
    <property type="protein sequence ID" value="MCS0494527.1"/>
    <property type="molecule type" value="Genomic_DNA"/>
</dbReference>
<evidence type="ECO:0000256" key="1">
    <source>
        <dbReference type="ARBA" id="ARBA00004417"/>
    </source>
</evidence>
<comment type="subcellular location">
    <subcellularLocation>
        <location evidence="1">Cell inner membrane</location>
        <topology evidence="1">Peripheral membrane protein</topology>
    </subcellularLocation>
</comment>
<evidence type="ECO:0000256" key="5">
    <source>
        <dbReference type="ARBA" id="ARBA00022840"/>
    </source>
</evidence>
<evidence type="ECO:0000313" key="11">
    <source>
        <dbReference type="Proteomes" id="UP001151088"/>
    </source>
</evidence>
<keyword evidence="2 8" id="KW-0813">Transport</keyword>
<dbReference type="PROSITE" id="PS00211">
    <property type="entry name" value="ABC_TRANSPORTER_1"/>
    <property type="match status" value="1"/>
</dbReference>
<dbReference type="EC" id="7.6.2.11" evidence="8"/>
<keyword evidence="4 8" id="KW-0547">Nucleotide-binding</keyword>
<dbReference type="InterPro" id="IPR003439">
    <property type="entry name" value="ABC_transporter-like_ATP-bd"/>
</dbReference>
<comment type="subunit">
    <text evidence="8">The complex is composed of two ATP-binding proteins (PotA), two transmembrane proteins (PotB and PotC) and a solute-binding protein (PotD).</text>
</comment>
<comment type="caution">
    <text evidence="10">The sequence shown here is derived from an EMBL/GenBank/DDBJ whole genome shotgun (WGS) entry which is preliminary data.</text>
</comment>
<comment type="similarity">
    <text evidence="8">Belongs to the ABC transporter superfamily. Spermidine/putrescine importer (TC 3.A.1.11.1) family.</text>
</comment>
<evidence type="ECO:0000256" key="3">
    <source>
        <dbReference type="ARBA" id="ARBA00022475"/>
    </source>
</evidence>
<gene>
    <name evidence="8" type="primary">potA</name>
    <name evidence="10" type="ORF">NVS89_05410</name>
</gene>
<dbReference type="InterPro" id="IPR050093">
    <property type="entry name" value="ABC_SmlMolc_Importer"/>
</dbReference>
<sequence>MDAARNLTGRAVKLQVEKLAKHYGEFTALSPSSLDVHQGEFLTLLGPSGSGKTTLLMMVAGLVVPSGGEIRIDGRVATSVPPSKRDIGMVFQNYALFPHLTVFENIAFPLRMRRVPEAQIRKDVMRVLEMVELPHVAERVPRALSGGQQQRIALARCIVYAPSIILMDEPLGALDKRLRDQLQIEIKNLHKSLGTTILYVTHDQQETLTMSDRICLMNHGRIEQVGTPTDLYFTPKTEFGAAFLGESNILPIADVTASDGGISFTLPLDGHVRMSAPHSTVAPADAAKIMLRPEWLSVTVAPPQEAFNSVRGKVADIIFTGEVTRYFVSTGSGTPLAASQLTRPGDRAINVGDDVYISWPRERTYVLAREGAAA</sequence>
<organism evidence="10 11">
    <name type="scientific">Ancylobacter mangrovi</name>
    <dbReference type="NCBI Taxonomy" id="2972472"/>
    <lineage>
        <taxon>Bacteria</taxon>
        <taxon>Pseudomonadati</taxon>
        <taxon>Pseudomonadota</taxon>
        <taxon>Alphaproteobacteria</taxon>
        <taxon>Hyphomicrobiales</taxon>
        <taxon>Xanthobacteraceae</taxon>
        <taxon>Ancylobacter</taxon>
    </lineage>
</organism>
<keyword evidence="11" id="KW-1185">Reference proteome</keyword>
<name>A0A9X2T1B1_9HYPH</name>
<dbReference type="InterPro" id="IPR027417">
    <property type="entry name" value="P-loop_NTPase"/>
</dbReference>
<dbReference type="GO" id="GO:0016887">
    <property type="term" value="F:ATP hydrolysis activity"/>
    <property type="evidence" value="ECO:0007669"/>
    <property type="project" value="InterPro"/>
</dbReference>
<feature type="domain" description="ABC transporter" evidence="9">
    <location>
        <begin position="14"/>
        <end position="244"/>
    </location>
</feature>
<reference evidence="10" key="1">
    <citation type="submission" date="2022-08" db="EMBL/GenBank/DDBJ databases">
        <authorList>
            <person name="Li F."/>
        </authorList>
    </citation>
    <scope>NUCLEOTIDE SEQUENCE</scope>
    <source>
        <strain evidence="10">MQZ15Z-1</strain>
    </source>
</reference>
<evidence type="ECO:0000256" key="6">
    <source>
        <dbReference type="ARBA" id="ARBA00022967"/>
    </source>
</evidence>
<dbReference type="RefSeq" id="WP_258731544.1">
    <property type="nucleotide sequence ID" value="NZ_JANTHZ010000002.1"/>
</dbReference>
<evidence type="ECO:0000256" key="7">
    <source>
        <dbReference type="ARBA" id="ARBA00023136"/>
    </source>
</evidence>
<dbReference type="SUPFAM" id="SSF52540">
    <property type="entry name" value="P-loop containing nucleoside triphosphate hydrolases"/>
    <property type="match status" value="1"/>
</dbReference>
<comment type="catalytic activity">
    <reaction evidence="8">
        <text>ATP + H2O + polyamine-[polyamine-binding protein]Side 1 = ADP + phosphate + polyamineSide 2 + [polyamine-binding protein]Side 1.</text>
        <dbReference type="EC" id="7.6.2.11"/>
    </reaction>
</comment>
<dbReference type="Pfam" id="PF00005">
    <property type="entry name" value="ABC_tran"/>
    <property type="match status" value="1"/>
</dbReference>
<dbReference type="InterPro" id="IPR017871">
    <property type="entry name" value="ABC_transporter-like_CS"/>
</dbReference>
<comment type="function">
    <text evidence="8">Part of the ABC transporter complex PotABCD involved in spermidine/putrescine import. Responsible for energy coupling to the transport system.</text>
</comment>
<evidence type="ECO:0000256" key="2">
    <source>
        <dbReference type="ARBA" id="ARBA00022448"/>
    </source>
</evidence>
<dbReference type="Proteomes" id="UP001151088">
    <property type="component" value="Unassembled WGS sequence"/>
</dbReference>